<proteinExistence type="predicted"/>
<feature type="compositionally biased region" description="Low complexity" evidence="1">
    <location>
        <begin position="45"/>
        <end position="62"/>
    </location>
</feature>
<feature type="region of interest" description="Disordered" evidence="1">
    <location>
        <begin position="159"/>
        <end position="237"/>
    </location>
</feature>
<feature type="region of interest" description="Disordered" evidence="1">
    <location>
        <begin position="1"/>
        <end position="73"/>
    </location>
</feature>
<feature type="compositionally biased region" description="Basic residues" evidence="1">
    <location>
        <begin position="1"/>
        <end position="20"/>
    </location>
</feature>
<name>A0A1J7I9X3_9PEZI</name>
<dbReference type="Proteomes" id="UP000182658">
    <property type="component" value="Unassembled WGS sequence"/>
</dbReference>
<dbReference type="InParanoid" id="A0A1J7I9X3"/>
<evidence type="ECO:0000256" key="1">
    <source>
        <dbReference type="SAM" id="MobiDB-lite"/>
    </source>
</evidence>
<keyword evidence="3" id="KW-1185">Reference proteome</keyword>
<evidence type="ECO:0000313" key="3">
    <source>
        <dbReference type="Proteomes" id="UP000182658"/>
    </source>
</evidence>
<accession>A0A1J7I9X3</accession>
<dbReference type="EMBL" id="KV875104">
    <property type="protein sequence ID" value="OIW24253.1"/>
    <property type="molecule type" value="Genomic_DNA"/>
</dbReference>
<gene>
    <name evidence="2" type="ORF">CONLIGDRAFT_685871</name>
</gene>
<sequence length="295" mass="33367">MYLRPRRHRPPLSQRARRQFHQPGEPENQYASQDPPRKPTKIVNQPSEQPGSPPSRSSQPDSQKNRILTSPSPEELAVNLSTIRYLEECVPSLRLKMDPLMKMMRNLTAQNGHCAAQIVAKTRRHAASHLAIHHIHHLHGTLQPMKRLFRGDWASPASPRLRDDLPHTIPHAKLTRPRVGRKATSPTPGSGDPEAMATKSPFLTQQPQAAQSARRPRRRRRLERGQEWPSHQGIPENVQARYSSFPGIDFSPTANLQANMNIAQLLDLIPHRSCRPRAAVGVCRAPPEFRKIVLL</sequence>
<reference evidence="2 3" key="1">
    <citation type="submission" date="2016-10" db="EMBL/GenBank/DDBJ databases">
        <title>Draft genome sequence of Coniochaeta ligniaria NRRL30616, a lignocellulolytic fungus for bioabatement of inhibitors in plant biomass hydrolysates.</title>
        <authorList>
            <consortium name="DOE Joint Genome Institute"/>
            <person name="Jimenez D.J."/>
            <person name="Hector R.E."/>
            <person name="Riley R."/>
            <person name="Sun H."/>
            <person name="Grigoriev I.V."/>
            <person name="Van Elsas J.D."/>
            <person name="Nichols N.N."/>
        </authorList>
    </citation>
    <scope>NUCLEOTIDE SEQUENCE [LARGE SCALE GENOMIC DNA]</scope>
    <source>
        <strain evidence="2 3">NRRL 30616</strain>
    </source>
</reference>
<protein>
    <submittedName>
        <fullName evidence="2">Uncharacterized protein</fullName>
    </submittedName>
</protein>
<dbReference type="AlphaFoldDB" id="A0A1J7I9X3"/>
<organism evidence="2 3">
    <name type="scientific">Coniochaeta ligniaria NRRL 30616</name>
    <dbReference type="NCBI Taxonomy" id="1408157"/>
    <lineage>
        <taxon>Eukaryota</taxon>
        <taxon>Fungi</taxon>
        <taxon>Dikarya</taxon>
        <taxon>Ascomycota</taxon>
        <taxon>Pezizomycotina</taxon>
        <taxon>Sordariomycetes</taxon>
        <taxon>Sordariomycetidae</taxon>
        <taxon>Coniochaetales</taxon>
        <taxon>Coniochaetaceae</taxon>
        <taxon>Coniochaeta</taxon>
    </lineage>
</organism>
<evidence type="ECO:0000313" key="2">
    <source>
        <dbReference type="EMBL" id="OIW24253.1"/>
    </source>
</evidence>